<sequence length="470" mass="51670">MNKTLGVIACSMLTSSVYAKQVETPFTAMFTTGEVVSGVLSYDDAARMDQSDQYSAFFKDSSAGSYIEVQLGGETYRAQASDMQPLEIHVHTGMGDGRRDIIFNPNQSLISQAGVSIGGMDIIVSDADGARSQLQLPSAIDINPVTGPERFNPGNDWAELYFMNRSPDNIAEISEIGSSVSDTGKVSYQFEAVVEFAQQPPFIQNQIGKGTITWEKHLPKVNQYGETGVEYADYSPEITFTVGDYTYQVDPNLMDDKVTLGVHGTPEGLLQGVHMHYTYPLQGVDSQGMPAPELLDFSLDIFIPQPNQTTDLSVPSQLPVLTPDVDARIHTQAGALKLVSLENVSDFVTAEPKVFIEVFTDFPDTNLVVPAKGGKVVFARDVMFKQPPMPATPDETFTIRYGENITWPNGFVYNRTGSKKVDLFKAPVNAPLSFYVPKHWPAGKYEYNMYSYEVDTGAVATKTITFTKLK</sequence>
<accession>A0A418YHW3</accession>
<dbReference type="RefSeq" id="WP_119909565.1">
    <property type="nucleotide sequence ID" value="NZ_QZCH01000003.1"/>
</dbReference>
<evidence type="ECO:0000313" key="2">
    <source>
        <dbReference type="EMBL" id="RJG49919.1"/>
    </source>
</evidence>
<evidence type="ECO:0000313" key="3">
    <source>
        <dbReference type="Proteomes" id="UP000283255"/>
    </source>
</evidence>
<keyword evidence="1" id="KW-0732">Signal</keyword>
<feature type="signal peptide" evidence="1">
    <location>
        <begin position="1"/>
        <end position="19"/>
    </location>
</feature>
<reference evidence="2 3" key="2">
    <citation type="submission" date="2019-01" db="EMBL/GenBank/DDBJ databases">
        <title>Motilimonas pumilus sp. nov., isolated from the gut of sea cucumber (Apostichopus japonicus).</title>
        <authorList>
            <person name="Wang F.-Q."/>
            <person name="Ren L.-H."/>
            <person name="Lin Y.-W."/>
            <person name="Sun G.-H."/>
            <person name="Du Z.-J."/>
            <person name="Zhao J.-X."/>
            <person name="Liu X.-J."/>
            <person name="Liu L.-J."/>
        </authorList>
    </citation>
    <scope>NUCLEOTIDE SEQUENCE [LARGE SCALE GENOMIC DNA]</scope>
    <source>
        <strain evidence="2 3">PLHSC7-2</strain>
    </source>
</reference>
<evidence type="ECO:0000256" key="1">
    <source>
        <dbReference type="SAM" id="SignalP"/>
    </source>
</evidence>
<reference evidence="2 3" key="1">
    <citation type="submission" date="2018-09" db="EMBL/GenBank/DDBJ databases">
        <authorList>
            <person name="Wang F."/>
        </authorList>
    </citation>
    <scope>NUCLEOTIDE SEQUENCE [LARGE SCALE GENOMIC DNA]</scope>
    <source>
        <strain evidence="2 3">PLHSC7-2</strain>
    </source>
</reference>
<proteinExistence type="predicted"/>
<comment type="caution">
    <text evidence="2">The sequence shown here is derived from an EMBL/GenBank/DDBJ whole genome shotgun (WGS) entry which is preliminary data.</text>
</comment>
<gene>
    <name evidence="2" type="ORF">D1Z90_04555</name>
</gene>
<dbReference type="OrthoDB" id="6283525at2"/>
<name>A0A418YHW3_9GAMM</name>
<dbReference type="Proteomes" id="UP000283255">
    <property type="component" value="Unassembled WGS sequence"/>
</dbReference>
<protein>
    <submittedName>
        <fullName evidence="2">Uncharacterized protein</fullName>
    </submittedName>
</protein>
<keyword evidence="3" id="KW-1185">Reference proteome</keyword>
<organism evidence="2 3">
    <name type="scientific">Motilimonas pumila</name>
    <dbReference type="NCBI Taxonomy" id="2303987"/>
    <lineage>
        <taxon>Bacteria</taxon>
        <taxon>Pseudomonadati</taxon>
        <taxon>Pseudomonadota</taxon>
        <taxon>Gammaproteobacteria</taxon>
        <taxon>Alteromonadales</taxon>
        <taxon>Alteromonadales genera incertae sedis</taxon>
        <taxon>Motilimonas</taxon>
    </lineage>
</organism>
<dbReference type="AlphaFoldDB" id="A0A418YHW3"/>
<feature type="chain" id="PRO_5019219639" evidence="1">
    <location>
        <begin position="20"/>
        <end position="470"/>
    </location>
</feature>
<dbReference type="EMBL" id="QZCH01000003">
    <property type="protein sequence ID" value="RJG49919.1"/>
    <property type="molecule type" value="Genomic_DNA"/>
</dbReference>